<dbReference type="Gene3D" id="3.40.50.2300">
    <property type="match status" value="2"/>
</dbReference>
<keyword evidence="7" id="KW-1185">Reference proteome</keyword>
<reference evidence="6" key="1">
    <citation type="journal article" date="2014" name="Int. J. Syst. Evol. Microbiol.">
        <title>Complete genome sequence of Corynebacterium casei LMG S-19264T (=DSM 44701T), isolated from a smear-ripened cheese.</title>
        <authorList>
            <consortium name="US DOE Joint Genome Institute (JGI-PGF)"/>
            <person name="Walter F."/>
            <person name="Albersmeier A."/>
            <person name="Kalinowski J."/>
            <person name="Ruckert C."/>
        </authorList>
    </citation>
    <scope>NUCLEOTIDE SEQUENCE</scope>
    <source>
        <strain evidence="6">CGMCC 4.7306</strain>
    </source>
</reference>
<feature type="region of interest" description="Disordered" evidence="4">
    <location>
        <begin position="310"/>
        <end position="341"/>
    </location>
</feature>
<dbReference type="Gene3D" id="1.10.260.40">
    <property type="entry name" value="lambda repressor-like DNA-binding domains"/>
    <property type="match status" value="1"/>
</dbReference>
<dbReference type="InterPro" id="IPR010982">
    <property type="entry name" value="Lambda_DNA-bd_dom_sf"/>
</dbReference>
<dbReference type="InterPro" id="IPR000843">
    <property type="entry name" value="HTH_LacI"/>
</dbReference>
<accession>A0A917S6Z1</accession>
<dbReference type="CDD" id="cd06267">
    <property type="entry name" value="PBP1_LacI_sugar_binding-like"/>
    <property type="match status" value="1"/>
</dbReference>
<evidence type="ECO:0000256" key="2">
    <source>
        <dbReference type="ARBA" id="ARBA00023125"/>
    </source>
</evidence>
<protein>
    <submittedName>
        <fullName evidence="6">LacI family transcriptional regulator</fullName>
    </submittedName>
</protein>
<keyword evidence="2" id="KW-0238">DNA-binding</keyword>
<dbReference type="GO" id="GO:0003700">
    <property type="term" value="F:DNA-binding transcription factor activity"/>
    <property type="evidence" value="ECO:0007669"/>
    <property type="project" value="TreeGrafter"/>
</dbReference>
<evidence type="ECO:0000259" key="5">
    <source>
        <dbReference type="PROSITE" id="PS50932"/>
    </source>
</evidence>
<evidence type="ECO:0000256" key="3">
    <source>
        <dbReference type="ARBA" id="ARBA00023163"/>
    </source>
</evidence>
<evidence type="ECO:0000313" key="6">
    <source>
        <dbReference type="EMBL" id="GGL58024.1"/>
    </source>
</evidence>
<comment type="caution">
    <text evidence="6">The sequence shown here is derived from an EMBL/GenBank/DDBJ whole genome shotgun (WGS) entry which is preliminary data.</text>
</comment>
<keyword evidence="1" id="KW-0805">Transcription regulation</keyword>
<dbReference type="Proteomes" id="UP000613840">
    <property type="component" value="Unassembled WGS sequence"/>
</dbReference>
<organism evidence="6 7">
    <name type="scientific">Microlunatus endophyticus</name>
    <dbReference type="NCBI Taxonomy" id="1716077"/>
    <lineage>
        <taxon>Bacteria</taxon>
        <taxon>Bacillati</taxon>
        <taxon>Actinomycetota</taxon>
        <taxon>Actinomycetes</taxon>
        <taxon>Propionibacteriales</taxon>
        <taxon>Propionibacteriaceae</taxon>
        <taxon>Microlunatus</taxon>
    </lineage>
</organism>
<dbReference type="PANTHER" id="PTHR30146">
    <property type="entry name" value="LACI-RELATED TRANSCRIPTIONAL REPRESSOR"/>
    <property type="match status" value="1"/>
</dbReference>
<dbReference type="AlphaFoldDB" id="A0A917S6Z1"/>
<dbReference type="PANTHER" id="PTHR30146:SF109">
    <property type="entry name" value="HTH-TYPE TRANSCRIPTIONAL REGULATOR GALS"/>
    <property type="match status" value="1"/>
</dbReference>
<dbReference type="EMBL" id="BMMZ01000003">
    <property type="protein sequence ID" value="GGL58024.1"/>
    <property type="molecule type" value="Genomic_DNA"/>
</dbReference>
<feature type="domain" description="HTH lacI-type" evidence="5">
    <location>
        <begin position="6"/>
        <end position="60"/>
    </location>
</feature>
<sequence>MAPTRATIHDVASAVGVSPATVSRALARPELVAAATVERVRLAATELGYSPSPQARWLHTGMSEAITLVLPDITNPFFLDLIRGAQHEAARAGYTQMLVDTEESTEQERTHLLAARKTSDGAVLAGPRLSDADLAELSQLYPIVSVNRRIRGVPSVLVDTPPALAAAVDHLAGLGHRRIAYLGGPESAWFSPRRWQAIKSAAIRHKIDCEHLGAHPPTLDGGQRAAPQIAAGRATAVIAYNDVQALGLLRGLSALGVGVPDQISVVGCDDVFGAELAYPSLTTVTGSAERAGELATQALIERIATGRLPRRQNRSVPAELTIRTSTGPAPRSVPHGRRQPR</sequence>
<dbReference type="CDD" id="cd01392">
    <property type="entry name" value="HTH_LacI"/>
    <property type="match status" value="1"/>
</dbReference>
<gene>
    <name evidence="6" type="ORF">GCM10011575_15440</name>
</gene>
<dbReference type="PROSITE" id="PS50932">
    <property type="entry name" value="HTH_LACI_2"/>
    <property type="match status" value="1"/>
</dbReference>
<reference evidence="6" key="2">
    <citation type="submission" date="2020-09" db="EMBL/GenBank/DDBJ databases">
        <authorList>
            <person name="Sun Q."/>
            <person name="Zhou Y."/>
        </authorList>
    </citation>
    <scope>NUCLEOTIDE SEQUENCE</scope>
    <source>
        <strain evidence="6">CGMCC 4.7306</strain>
    </source>
</reference>
<dbReference type="SUPFAM" id="SSF47413">
    <property type="entry name" value="lambda repressor-like DNA-binding domains"/>
    <property type="match status" value="1"/>
</dbReference>
<dbReference type="Pfam" id="PF00356">
    <property type="entry name" value="LacI"/>
    <property type="match status" value="1"/>
</dbReference>
<name>A0A917S6Z1_9ACTN</name>
<evidence type="ECO:0000256" key="4">
    <source>
        <dbReference type="SAM" id="MobiDB-lite"/>
    </source>
</evidence>
<dbReference type="Pfam" id="PF13377">
    <property type="entry name" value="Peripla_BP_3"/>
    <property type="match status" value="1"/>
</dbReference>
<keyword evidence="3" id="KW-0804">Transcription</keyword>
<evidence type="ECO:0000313" key="7">
    <source>
        <dbReference type="Proteomes" id="UP000613840"/>
    </source>
</evidence>
<dbReference type="RefSeq" id="WP_188894616.1">
    <property type="nucleotide sequence ID" value="NZ_BMMZ01000003.1"/>
</dbReference>
<dbReference type="InterPro" id="IPR028082">
    <property type="entry name" value="Peripla_BP_I"/>
</dbReference>
<dbReference type="SMART" id="SM00354">
    <property type="entry name" value="HTH_LACI"/>
    <property type="match status" value="1"/>
</dbReference>
<dbReference type="PROSITE" id="PS00356">
    <property type="entry name" value="HTH_LACI_1"/>
    <property type="match status" value="1"/>
</dbReference>
<dbReference type="GO" id="GO:0000976">
    <property type="term" value="F:transcription cis-regulatory region binding"/>
    <property type="evidence" value="ECO:0007669"/>
    <property type="project" value="TreeGrafter"/>
</dbReference>
<dbReference type="InterPro" id="IPR046335">
    <property type="entry name" value="LacI/GalR-like_sensor"/>
</dbReference>
<dbReference type="SUPFAM" id="SSF53822">
    <property type="entry name" value="Periplasmic binding protein-like I"/>
    <property type="match status" value="1"/>
</dbReference>
<evidence type="ECO:0000256" key="1">
    <source>
        <dbReference type="ARBA" id="ARBA00023015"/>
    </source>
</evidence>
<proteinExistence type="predicted"/>